<dbReference type="AlphaFoldDB" id="A0A0C2SD27"/>
<dbReference type="PATRIC" id="fig|889306.3.peg.243"/>
<evidence type="ECO:0000313" key="1">
    <source>
        <dbReference type="EMBL" id="KIL51869.1"/>
    </source>
</evidence>
<accession>A0A0C2SD27</accession>
<name>A0A0C2SD27_9BACL</name>
<dbReference type="EMBL" id="JXRP01000006">
    <property type="protein sequence ID" value="KIL51869.1"/>
    <property type="molecule type" value="Genomic_DNA"/>
</dbReference>
<organism evidence="1 2">
    <name type="scientific">Jeotgalibacillus soli</name>
    <dbReference type="NCBI Taxonomy" id="889306"/>
    <lineage>
        <taxon>Bacteria</taxon>
        <taxon>Bacillati</taxon>
        <taxon>Bacillota</taxon>
        <taxon>Bacilli</taxon>
        <taxon>Bacillales</taxon>
        <taxon>Caryophanaceae</taxon>
        <taxon>Jeotgalibacillus</taxon>
    </lineage>
</organism>
<comment type="caution">
    <text evidence="1">The sequence shown here is derived from an EMBL/GenBank/DDBJ whole genome shotgun (WGS) entry which is preliminary data.</text>
</comment>
<dbReference type="Proteomes" id="UP000031938">
    <property type="component" value="Unassembled WGS sequence"/>
</dbReference>
<protein>
    <submittedName>
        <fullName evidence="1">Phosphoglycerate mutase</fullName>
    </submittedName>
</protein>
<proteinExistence type="predicted"/>
<keyword evidence="2" id="KW-1185">Reference proteome</keyword>
<evidence type="ECO:0000313" key="2">
    <source>
        <dbReference type="Proteomes" id="UP000031938"/>
    </source>
</evidence>
<reference evidence="1 2" key="1">
    <citation type="submission" date="2015-01" db="EMBL/GenBank/DDBJ databases">
        <title>Genome sequencing of Jeotgalibacillus soli.</title>
        <authorList>
            <person name="Goh K.M."/>
            <person name="Chan K.-G."/>
            <person name="Yaakop A.S."/>
            <person name="Ee R."/>
            <person name="Gan H.M."/>
            <person name="Chan C.S."/>
        </authorList>
    </citation>
    <scope>NUCLEOTIDE SEQUENCE [LARGE SCALE GENOMIC DNA]</scope>
    <source>
        <strain evidence="1 2">P9</strain>
    </source>
</reference>
<dbReference type="STRING" id="889306.KP78_02390"/>
<sequence length="62" mass="7387">MVLERYAGKNVVIGTHGNIQVLIMKCFDYRYDFPFWQGLTMPDIYKLIFNEKEIEKVARIVM</sequence>
<gene>
    <name evidence="1" type="ORF">KP78_02390</name>
</gene>